<organism evidence="1 2">
    <name type="scientific">Phocoenobacter skyensis</name>
    <dbReference type="NCBI Taxonomy" id="97481"/>
    <lineage>
        <taxon>Bacteria</taxon>
        <taxon>Pseudomonadati</taxon>
        <taxon>Pseudomonadota</taxon>
        <taxon>Gammaproteobacteria</taxon>
        <taxon>Pasteurellales</taxon>
        <taxon>Pasteurellaceae</taxon>
        <taxon>Phocoenobacter</taxon>
    </lineage>
</organism>
<name>A0AAJ6NDG8_9PAST</name>
<gene>
    <name evidence="1" type="ORF">QJU97_05015</name>
</gene>
<protein>
    <submittedName>
        <fullName evidence="1">Uncharacterized protein</fullName>
    </submittedName>
</protein>
<evidence type="ECO:0000313" key="2">
    <source>
        <dbReference type="Proteomes" id="UP001231736"/>
    </source>
</evidence>
<sequence length="44" mass="5004">MNIKQLDAVLGDEEDTISRMANDLERGEKQMKEIEYMATLKASS</sequence>
<evidence type="ECO:0000313" key="1">
    <source>
        <dbReference type="EMBL" id="MDP8174817.1"/>
    </source>
</evidence>
<dbReference type="EMBL" id="JASAYT010000013">
    <property type="protein sequence ID" value="MDP8174817.1"/>
    <property type="molecule type" value="Genomic_DNA"/>
</dbReference>
<proteinExistence type="predicted"/>
<comment type="caution">
    <text evidence="1">The sequence shown here is derived from an EMBL/GenBank/DDBJ whole genome shotgun (WGS) entry which is preliminary data.</text>
</comment>
<accession>A0AAJ6NDG8</accession>
<dbReference type="AlphaFoldDB" id="A0AAJ6NDG8"/>
<dbReference type="RefSeq" id="WP_306375837.1">
    <property type="nucleotide sequence ID" value="NZ_JASAYT010000013.1"/>
</dbReference>
<reference evidence="1" key="1">
    <citation type="journal article" date="2023" name="Front. Microbiol.">
        <title>Phylogeography and host specificity of Pasteurellaceae pathogenic to sea-farmed fish in the north-east Atlantic.</title>
        <authorList>
            <person name="Gulla S."/>
            <person name="Colquhoun D.J."/>
            <person name="Olsen A.B."/>
            <person name="Spilsberg B."/>
            <person name="Lagesen K."/>
            <person name="Aakesson C.P."/>
            <person name="Strom S."/>
            <person name="Manji F."/>
            <person name="Birkbeck T.H."/>
            <person name="Nilsen H.K."/>
        </authorList>
    </citation>
    <scope>NUCLEOTIDE SEQUENCE</scope>
    <source>
        <strain evidence="1">98B1</strain>
    </source>
</reference>
<dbReference type="Proteomes" id="UP001231736">
    <property type="component" value="Unassembled WGS sequence"/>
</dbReference>